<feature type="domain" description="AB hydrolase-1" evidence="1">
    <location>
        <begin position="39"/>
        <end position="336"/>
    </location>
</feature>
<evidence type="ECO:0000259" key="1">
    <source>
        <dbReference type="Pfam" id="PF12697"/>
    </source>
</evidence>
<dbReference type="SUPFAM" id="SSF53474">
    <property type="entry name" value="alpha/beta-Hydrolases"/>
    <property type="match status" value="1"/>
</dbReference>
<name>A0A4Z1HCQ6_9HELO</name>
<evidence type="ECO:0000313" key="2">
    <source>
        <dbReference type="EMBL" id="TGO46101.1"/>
    </source>
</evidence>
<reference evidence="2 3" key="1">
    <citation type="submission" date="2017-12" db="EMBL/GenBank/DDBJ databases">
        <title>Comparative genomics of Botrytis spp.</title>
        <authorList>
            <person name="Valero-Jimenez C.A."/>
            <person name="Tapia P."/>
            <person name="Veloso J."/>
            <person name="Silva-Moreno E."/>
            <person name="Staats M."/>
            <person name="Valdes J.H."/>
            <person name="Van Kan J.A.L."/>
        </authorList>
    </citation>
    <scope>NUCLEOTIDE SEQUENCE [LARGE SCALE GENOMIC DNA]</scope>
    <source>
        <strain evidence="2 3">MUCL11595</strain>
    </source>
</reference>
<sequence length="347" mass="37150">MNIHDYVVSSRESIYQAQIPLSIPILIPIHPSPSPSPVFVLVPGASQSPAHYGLLMHLLLTRGHPVYSAILPSTGPGNAKNVTAQVDAEYVREHMLLPILDTEGHDVVLVMHSYSGIPGSAATYGLGKKDREVAGKKTSVLGQIYIASLLVKGGDGGNIVDALGGSLPPHIMPDVGWRVGGESSHFHNYLAVDERIIVALGGALLPSNSTLKTLPPPLHLHLSANTPPQEPSGVLTCADTGPPPYSDVTPSTFQNAIVTSTLCPSYASWHSPCPRASWDQESFKGKIAFIRTLNDTGVPLQFQDMFMQNTGEEWIVRDMDTGHSPQLVQPERVCDALIELARGFGGV</sequence>
<proteinExistence type="predicted"/>
<organism evidence="2 3">
    <name type="scientific">Botryotinia convoluta</name>
    <dbReference type="NCBI Taxonomy" id="54673"/>
    <lineage>
        <taxon>Eukaryota</taxon>
        <taxon>Fungi</taxon>
        <taxon>Dikarya</taxon>
        <taxon>Ascomycota</taxon>
        <taxon>Pezizomycotina</taxon>
        <taxon>Leotiomycetes</taxon>
        <taxon>Helotiales</taxon>
        <taxon>Sclerotiniaceae</taxon>
        <taxon>Botryotinia</taxon>
    </lineage>
</organism>
<keyword evidence="3" id="KW-1185">Reference proteome</keyword>
<comment type="caution">
    <text evidence="2">The sequence shown here is derived from an EMBL/GenBank/DDBJ whole genome shotgun (WGS) entry which is preliminary data.</text>
</comment>
<gene>
    <name evidence="2" type="ORF">BCON_0345g00020</name>
</gene>
<accession>A0A4Z1HCQ6</accession>
<dbReference type="AlphaFoldDB" id="A0A4Z1HCQ6"/>
<dbReference type="Proteomes" id="UP000297527">
    <property type="component" value="Unassembled WGS sequence"/>
</dbReference>
<dbReference type="Pfam" id="PF12697">
    <property type="entry name" value="Abhydrolase_6"/>
    <property type="match status" value="1"/>
</dbReference>
<dbReference type="InterPro" id="IPR000073">
    <property type="entry name" value="AB_hydrolase_1"/>
</dbReference>
<dbReference type="InterPro" id="IPR052897">
    <property type="entry name" value="Sec-Metab_Biosynth_Hydrolase"/>
</dbReference>
<dbReference type="InterPro" id="IPR029058">
    <property type="entry name" value="AB_hydrolase_fold"/>
</dbReference>
<evidence type="ECO:0000313" key="3">
    <source>
        <dbReference type="Proteomes" id="UP000297527"/>
    </source>
</evidence>
<dbReference type="PANTHER" id="PTHR37017">
    <property type="entry name" value="AB HYDROLASE-1 DOMAIN-CONTAINING PROTEIN-RELATED"/>
    <property type="match status" value="1"/>
</dbReference>
<dbReference type="PANTHER" id="PTHR37017:SF8">
    <property type="entry name" value="AB HYDROLASE-1 DOMAIN-CONTAINING PROTEIN"/>
    <property type="match status" value="1"/>
</dbReference>
<dbReference type="Gene3D" id="3.40.50.1820">
    <property type="entry name" value="alpha/beta hydrolase"/>
    <property type="match status" value="1"/>
</dbReference>
<dbReference type="OrthoDB" id="408373at2759"/>
<dbReference type="EMBL" id="PQXN01000343">
    <property type="protein sequence ID" value="TGO46101.1"/>
    <property type="molecule type" value="Genomic_DNA"/>
</dbReference>
<protein>
    <recommendedName>
        <fullName evidence="1">AB hydrolase-1 domain-containing protein</fullName>
    </recommendedName>
</protein>